<dbReference type="OrthoDB" id="9780824at2"/>
<dbReference type="Pfam" id="PF00440">
    <property type="entry name" value="TetR_N"/>
    <property type="match status" value="1"/>
</dbReference>
<dbReference type="InterPro" id="IPR036271">
    <property type="entry name" value="Tet_transcr_reg_TetR-rel_C_sf"/>
</dbReference>
<evidence type="ECO:0000313" key="4">
    <source>
        <dbReference type="EMBL" id="TVY01970.1"/>
    </source>
</evidence>
<accession>A0A559JQ31</accession>
<dbReference type="SUPFAM" id="SSF48498">
    <property type="entry name" value="Tetracyclin repressor-like, C-terminal domain"/>
    <property type="match status" value="1"/>
</dbReference>
<evidence type="ECO:0000256" key="1">
    <source>
        <dbReference type="ARBA" id="ARBA00023125"/>
    </source>
</evidence>
<feature type="DNA-binding region" description="H-T-H motif" evidence="2">
    <location>
        <begin position="46"/>
        <end position="65"/>
    </location>
</feature>
<organism evidence="4 5">
    <name type="scientific">Cohnella terricola</name>
    <dbReference type="NCBI Taxonomy" id="1289167"/>
    <lineage>
        <taxon>Bacteria</taxon>
        <taxon>Bacillati</taxon>
        <taxon>Bacillota</taxon>
        <taxon>Bacilli</taxon>
        <taxon>Bacillales</taxon>
        <taxon>Paenibacillaceae</taxon>
        <taxon>Cohnella</taxon>
    </lineage>
</organism>
<feature type="domain" description="HTH tetR-type" evidence="3">
    <location>
        <begin position="23"/>
        <end position="83"/>
    </location>
</feature>
<evidence type="ECO:0000259" key="3">
    <source>
        <dbReference type="PROSITE" id="PS50977"/>
    </source>
</evidence>
<reference evidence="4 5" key="1">
    <citation type="submission" date="2019-07" db="EMBL/GenBank/DDBJ databases">
        <authorList>
            <person name="Kim J."/>
        </authorList>
    </citation>
    <scope>NUCLEOTIDE SEQUENCE [LARGE SCALE GENOMIC DNA]</scope>
    <source>
        <strain evidence="4 5">G13</strain>
    </source>
</reference>
<protein>
    <submittedName>
        <fullName evidence="4">TetR/AcrR family transcriptional regulator</fullName>
    </submittedName>
</protein>
<dbReference type="GO" id="GO:0006355">
    <property type="term" value="P:regulation of DNA-templated transcription"/>
    <property type="evidence" value="ECO:0007669"/>
    <property type="project" value="UniProtKB-ARBA"/>
</dbReference>
<dbReference type="PROSITE" id="PS50977">
    <property type="entry name" value="HTH_TETR_2"/>
    <property type="match status" value="1"/>
</dbReference>
<dbReference type="PANTHER" id="PTHR30055:SF222">
    <property type="entry name" value="REGULATORY PROTEIN"/>
    <property type="match status" value="1"/>
</dbReference>
<keyword evidence="5" id="KW-1185">Reference proteome</keyword>
<dbReference type="Gene3D" id="1.10.357.10">
    <property type="entry name" value="Tetracycline Repressor, domain 2"/>
    <property type="match status" value="1"/>
</dbReference>
<comment type="caution">
    <text evidence="4">The sequence shown here is derived from an EMBL/GenBank/DDBJ whole genome shotgun (WGS) entry which is preliminary data.</text>
</comment>
<dbReference type="SUPFAM" id="SSF46689">
    <property type="entry name" value="Homeodomain-like"/>
    <property type="match status" value="1"/>
</dbReference>
<dbReference type="InterPro" id="IPR009057">
    <property type="entry name" value="Homeodomain-like_sf"/>
</dbReference>
<keyword evidence="1 2" id="KW-0238">DNA-binding</keyword>
<sequence length="220" mass="25279">MEMSTHNILDQMLSEAKLSKKDTAKQQRILHAAIALFAEKGFANTSTSEIAKNSGVAEGTIFRHYGTKENLLIAVIVPFLKQSLPMMAKEVFEEINPSKHARFEDFIRALFLNRMRFFRENKDIFRVVVKEFVYREELRTELLTHVNKEIVGYLNQALDYSKGKGELPDRPNGYLLKLIFPYIFSQFVIRFVLSAKEPDVPDEVEADAIVKFVVNGIRSC</sequence>
<dbReference type="GO" id="GO:0003677">
    <property type="term" value="F:DNA binding"/>
    <property type="evidence" value="ECO:0007669"/>
    <property type="project" value="UniProtKB-UniRule"/>
</dbReference>
<proteinExistence type="predicted"/>
<dbReference type="EMBL" id="VNJJ01000003">
    <property type="protein sequence ID" value="TVY01970.1"/>
    <property type="molecule type" value="Genomic_DNA"/>
</dbReference>
<gene>
    <name evidence="4" type="ORF">FPZ45_05865</name>
</gene>
<dbReference type="PRINTS" id="PR00455">
    <property type="entry name" value="HTHTETR"/>
</dbReference>
<dbReference type="AlphaFoldDB" id="A0A559JQ31"/>
<dbReference type="InterPro" id="IPR050109">
    <property type="entry name" value="HTH-type_TetR-like_transc_reg"/>
</dbReference>
<dbReference type="Proteomes" id="UP000316330">
    <property type="component" value="Unassembled WGS sequence"/>
</dbReference>
<dbReference type="PANTHER" id="PTHR30055">
    <property type="entry name" value="HTH-TYPE TRANSCRIPTIONAL REGULATOR RUTR"/>
    <property type="match status" value="1"/>
</dbReference>
<evidence type="ECO:0000313" key="5">
    <source>
        <dbReference type="Proteomes" id="UP000316330"/>
    </source>
</evidence>
<dbReference type="InterPro" id="IPR001647">
    <property type="entry name" value="HTH_TetR"/>
</dbReference>
<evidence type="ECO:0000256" key="2">
    <source>
        <dbReference type="PROSITE-ProRule" id="PRU00335"/>
    </source>
</evidence>
<name>A0A559JQ31_9BACL</name>